<comment type="similarity">
    <text evidence="1 4">Belongs to the plant dirigent protein family.</text>
</comment>
<evidence type="ECO:0000256" key="5">
    <source>
        <dbReference type="SAM" id="MobiDB-lite"/>
    </source>
</evidence>
<dbReference type="InterPro" id="IPR036691">
    <property type="entry name" value="Endo/exonu/phosph_ase_sf"/>
</dbReference>
<dbReference type="STRING" id="35608.A0A2U1MPI4"/>
<dbReference type="Proteomes" id="UP000245207">
    <property type="component" value="Unassembled WGS sequence"/>
</dbReference>
<evidence type="ECO:0000313" key="7">
    <source>
        <dbReference type="Proteomes" id="UP000245207"/>
    </source>
</evidence>
<comment type="subcellular location">
    <subcellularLocation>
        <location evidence="4">Secreted</location>
        <location evidence="4">Extracellular space</location>
        <location evidence="4">Apoplast</location>
    </subcellularLocation>
</comment>
<evidence type="ECO:0000256" key="1">
    <source>
        <dbReference type="ARBA" id="ARBA00010746"/>
    </source>
</evidence>
<sequence>MEPHFKLDVDDGMHIYKEDGKENGCENNGDEDGDDEPSDDEVEATSMLELVTATFQPWIPVVGIIGKTKGRITRENRRGMGDVGKKGWVRSIIKDEQVDVIGLQETKCGMVDDILRGCRGYGFPQLPANGNSGGIILIWDTRVFTCKEAVRDDRLFCDIFLWGPPLHIYGFQAIGPCFILILSYDIVSGCKVRIRLELDIVSRRYKLVKFIAEHNYMLLPKEYKHFTKKQRRMRQAEKLFIVKAANNKIGPTRAHNLLMTIKGGLVLQSPKSLLFINLYKKKVRKQLITPLLHISNSTINMAQFLQKHKNAILSILIFSLILQVQCHQFSRKLSPKSHAFKKQKLIHLHFYFQDIAVGDHPTALRVAEARTTNTSKSGFGATFIIDDPLTEGPNRTSKIIGRAQGMYASADLNIFGLMMVVNFVFLEGKYNGSSFCILGRNGITLPLRELPIVGGTGIFRFARGYAQLKTASLNALGDASVEYNAYVLHY</sequence>
<comment type="function">
    <text evidence="4">Dirigent proteins impart stereoselectivity on the phenoxy radical-coupling reaction, yielding optically active lignans from two molecules of coniferyl alcohol in the biosynthesis of lignans, flavonolignans, and alkaloids and thus plays a central role in plant secondary metabolism.</text>
</comment>
<dbReference type="InterPro" id="IPR044859">
    <property type="entry name" value="Allene_oxi_cyc_Dirigent"/>
</dbReference>
<comment type="subunit">
    <text evidence="2 4">Homodimer.</text>
</comment>
<keyword evidence="3 4" id="KW-0964">Secreted</keyword>
<dbReference type="GO" id="GO:0048046">
    <property type="term" value="C:apoplast"/>
    <property type="evidence" value="ECO:0007669"/>
    <property type="project" value="UniProtKB-SubCell"/>
</dbReference>
<accession>A0A2U1MPI4</accession>
<dbReference type="EMBL" id="PKPP01004694">
    <property type="protein sequence ID" value="PWA63185.1"/>
    <property type="molecule type" value="Genomic_DNA"/>
</dbReference>
<organism evidence="6 7">
    <name type="scientific">Artemisia annua</name>
    <name type="common">Sweet wormwood</name>
    <dbReference type="NCBI Taxonomy" id="35608"/>
    <lineage>
        <taxon>Eukaryota</taxon>
        <taxon>Viridiplantae</taxon>
        <taxon>Streptophyta</taxon>
        <taxon>Embryophyta</taxon>
        <taxon>Tracheophyta</taxon>
        <taxon>Spermatophyta</taxon>
        <taxon>Magnoliopsida</taxon>
        <taxon>eudicotyledons</taxon>
        <taxon>Gunneridae</taxon>
        <taxon>Pentapetalae</taxon>
        <taxon>asterids</taxon>
        <taxon>campanulids</taxon>
        <taxon>Asterales</taxon>
        <taxon>Asteraceae</taxon>
        <taxon>Asteroideae</taxon>
        <taxon>Anthemideae</taxon>
        <taxon>Artemisiinae</taxon>
        <taxon>Artemisia</taxon>
    </lineage>
</organism>
<dbReference type="Gene3D" id="2.40.480.10">
    <property type="entry name" value="Allene oxide cyclase-like"/>
    <property type="match status" value="1"/>
</dbReference>
<dbReference type="Gene3D" id="3.60.10.10">
    <property type="entry name" value="Endonuclease/exonuclease/phosphatase"/>
    <property type="match status" value="1"/>
</dbReference>
<comment type="caution">
    <text evidence="6">The sequence shown here is derived from an EMBL/GenBank/DDBJ whole genome shotgun (WGS) entry which is preliminary data.</text>
</comment>
<keyword evidence="4" id="KW-0052">Apoplast</keyword>
<dbReference type="PANTHER" id="PTHR21495">
    <property type="entry name" value="NUCLEOPORIN-RELATED"/>
    <property type="match status" value="1"/>
</dbReference>
<feature type="compositionally biased region" description="Acidic residues" evidence="5">
    <location>
        <begin position="28"/>
        <end position="42"/>
    </location>
</feature>
<name>A0A2U1MPI4_ARTAN</name>
<evidence type="ECO:0000256" key="2">
    <source>
        <dbReference type="ARBA" id="ARBA00011738"/>
    </source>
</evidence>
<feature type="region of interest" description="Disordered" evidence="5">
    <location>
        <begin position="18"/>
        <end position="42"/>
    </location>
</feature>
<gene>
    <name evidence="6" type="ORF">CTI12_AA352660</name>
</gene>
<keyword evidence="7" id="KW-1185">Reference proteome</keyword>
<dbReference type="AlphaFoldDB" id="A0A2U1MPI4"/>
<reference evidence="6 7" key="1">
    <citation type="journal article" date="2018" name="Mol. Plant">
        <title>The genome of Artemisia annua provides insight into the evolution of Asteraceae family and artemisinin biosynthesis.</title>
        <authorList>
            <person name="Shen Q."/>
            <person name="Zhang L."/>
            <person name="Liao Z."/>
            <person name="Wang S."/>
            <person name="Yan T."/>
            <person name="Shi P."/>
            <person name="Liu M."/>
            <person name="Fu X."/>
            <person name="Pan Q."/>
            <person name="Wang Y."/>
            <person name="Lv Z."/>
            <person name="Lu X."/>
            <person name="Zhang F."/>
            <person name="Jiang W."/>
            <person name="Ma Y."/>
            <person name="Chen M."/>
            <person name="Hao X."/>
            <person name="Li L."/>
            <person name="Tang Y."/>
            <person name="Lv G."/>
            <person name="Zhou Y."/>
            <person name="Sun X."/>
            <person name="Brodelius P.E."/>
            <person name="Rose J.K.C."/>
            <person name="Tang K."/>
        </authorList>
    </citation>
    <scope>NUCLEOTIDE SEQUENCE [LARGE SCALE GENOMIC DNA]</scope>
    <source>
        <strain evidence="7">cv. Huhao1</strain>
        <tissue evidence="6">Leaf</tissue>
    </source>
</reference>
<dbReference type="Pfam" id="PF03018">
    <property type="entry name" value="Dirigent"/>
    <property type="match status" value="1"/>
</dbReference>
<dbReference type="GO" id="GO:0009699">
    <property type="term" value="P:phenylpropanoid biosynthetic process"/>
    <property type="evidence" value="ECO:0007669"/>
    <property type="project" value="UniProtKB-ARBA"/>
</dbReference>
<protein>
    <recommendedName>
        <fullName evidence="4">Dirigent protein</fullName>
    </recommendedName>
</protein>
<dbReference type="OrthoDB" id="1864232at2759"/>
<evidence type="ECO:0000256" key="4">
    <source>
        <dbReference type="RuleBase" id="RU363099"/>
    </source>
</evidence>
<evidence type="ECO:0000256" key="3">
    <source>
        <dbReference type="ARBA" id="ARBA00022525"/>
    </source>
</evidence>
<proteinExistence type="inferred from homology"/>
<evidence type="ECO:0000313" key="6">
    <source>
        <dbReference type="EMBL" id="PWA63185.1"/>
    </source>
</evidence>
<dbReference type="InterPro" id="IPR004265">
    <property type="entry name" value="Dirigent"/>
</dbReference>
<dbReference type="SUPFAM" id="SSF56219">
    <property type="entry name" value="DNase I-like"/>
    <property type="match status" value="1"/>
</dbReference>